<feature type="domain" description="RING-type" evidence="11">
    <location>
        <begin position="24"/>
        <end position="241"/>
    </location>
</feature>
<keyword evidence="8" id="KW-0862">Zinc</keyword>
<dbReference type="SUPFAM" id="SSF57850">
    <property type="entry name" value="RING/U-box"/>
    <property type="match status" value="2"/>
</dbReference>
<keyword evidence="7" id="KW-0833">Ubl conjugation pathway</keyword>
<dbReference type="AlphaFoldDB" id="A0AAW1PI51"/>
<keyword evidence="4" id="KW-0479">Metal-binding</keyword>
<evidence type="ECO:0000256" key="3">
    <source>
        <dbReference type="ARBA" id="ARBA00022679"/>
    </source>
</evidence>
<dbReference type="EMBL" id="JALJOQ010000019">
    <property type="protein sequence ID" value="KAK9809520.1"/>
    <property type="molecule type" value="Genomic_DNA"/>
</dbReference>
<accession>A0AAW1PI51</accession>
<dbReference type="PANTHER" id="PTHR11685">
    <property type="entry name" value="RBR FAMILY RING FINGER AND IBR DOMAIN-CONTAINING"/>
    <property type="match status" value="1"/>
</dbReference>
<dbReference type="PROSITE" id="PS51873">
    <property type="entry name" value="TRIAD"/>
    <property type="match status" value="1"/>
</dbReference>
<dbReference type="InterPro" id="IPR031127">
    <property type="entry name" value="E3_UB_ligase_RBR"/>
</dbReference>
<evidence type="ECO:0000256" key="2">
    <source>
        <dbReference type="ARBA" id="ARBA00012251"/>
    </source>
</evidence>
<dbReference type="InterPro" id="IPR002867">
    <property type="entry name" value="IBR_dom"/>
</dbReference>
<sequence>MPQLSDEASSSSSSDDTVSRKAVRPEDRDDSSTSDDSTVAIPKTLPSVSSKEAEHFEARQQTASSAHSSQRGMPLSTQSSAADLAGRCLAESCSGRLSADICRDLLPSPTDRHLLRQAETEASIPQDQRFWCPLPSCARVFKLDPKAAKSPPSKCPHCQQPACLRCQQPWAEGHSCRKVKEAGMDTSVMQLAQDKRWRQCPCCRQMVEKRGGCNAIRCKCSCEFCYVCGKMSSNCECWARMTRMQRAVSVIGGVIFCCLCCPCVAGLVVYECYHHN</sequence>
<dbReference type="GO" id="GO:0016567">
    <property type="term" value="P:protein ubiquitination"/>
    <property type="evidence" value="ECO:0007669"/>
    <property type="project" value="InterPro"/>
</dbReference>
<evidence type="ECO:0000259" key="11">
    <source>
        <dbReference type="PROSITE" id="PS51873"/>
    </source>
</evidence>
<proteinExistence type="predicted"/>
<dbReference type="EC" id="2.3.2.31" evidence="2"/>
<feature type="region of interest" description="Disordered" evidence="9">
    <location>
        <begin position="1"/>
        <end position="78"/>
    </location>
</feature>
<feature type="compositionally biased region" description="Basic and acidic residues" evidence="9">
    <location>
        <begin position="17"/>
        <end position="31"/>
    </location>
</feature>
<dbReference type="Pfam" id="PF01485">
    <property type="entry name" value="IBR"/>
    <property type="match status" value="1"/>
</dbReference>
<evidence type="ECO:0000256" key="7">
    <source>
        <dbReference type="ARBA" id="ARBA00022786"/>
    </source>
</evidence>
<evidence type="ECO:0000256" key="5">
    <source>
        <dbReference type="ARBA" id="ARBA00022737"/>
    </source>
</evidence>
<evidence type="ECO:0000256" key="6">
    <source>
        <dbReference type="ARBA" id="ARBA00022771"/>
    </source>
</evidence>
<evidence type="ECO:0000256" key="9">
    <source>
        <dbReference type="SAM" id="MobiDB-lite"/>
    </source>
</evidence>
<keyword evidence="10" id="KW-0472">Membrane</keyword>
<comment type="caution">
    <text evidence="12">The sequence shown here is derived from an EMBL/GenBank/DDBJ whole genome shotgun (WGS) entry which is preliminary data.</text>
</comment>
<feature type="compositionally biased region" description="Polar residues" evidence="9">
    <location>
        <begin position="59"/>
        <end position="78"/>
    </location>
</feature>
<name>A0AAW1PI51_9CHLO</name>
<evidence type="ECO:0000256" key="4">
    <source>
        <dbReference type="ARBA" id="ARBA00022723"/>
    </source>
</evidence>
<keyword evidence="13" id="KW-1185">Reference proteome</keyword>
<keyword evidence="10" id="KW-1133">Transmembrane helix</keyword>
<gene>
    <name evidence="12" type="ORF">WJX73_008022</name>
</gene>
<evidence type="ECO:0000256" key="8">
    <source>
        <dbReference type="ARBA" id="ARBA00022833"/>
    </source>
</evidence>
<dbReference type="Proteomes" id="UP001465755">
    <property type="component" value="Unassembled WGS sequence"/>
</dbReference>
<organism evidence="12 13">
    <name type="scientific">Symbiochloris irregularis</name>
    <dbReference type="NCBI Taxonomy" id="706552"/>
    <lineage>
        <taxon>Eukaryota</taxon>
        <taxon>Viridiplantae</taxon>
        <taxon>Chlorophyta</taxon>
        <taxon>core chlorophytes</taxon>
        <taxon>Trebouxiophyceae</taxon>
        <taxon>Trebouxiales</taxon>
        <taxon>Trebouxiaceae</taxon>
        <taxon>Symbiochloris</taxon>
    </lineage>
</organism>
<evidence type="ECO:0000313" key="12">
    <source>
        <dbReference type="EMBL" id="KAK9809520.1"/>
    </source>
</evidence>
<comment type="catalytic activity">
    <reaction evidence="1">
        <text>[E2 ubiquitin-conjugating enzyme]-S-ubiquitinyl-L-cysteine + [acceptor protein]-L-lysine = [E2 ubiquitin-conjugating enzyme]-L-cysteine + [acceptor protein]-N(6)-ubiquitinyl-L-lysine.</text>
        <dbReference type="EC" id="2.3.2.31"/>
    </reaction>
</comment>
<feature type="transmembrane region" description="Helical" evidence="10">
    <location>
        <begin position="248"/>
        <end position="270"/>
    </location>
</feature>
<dbReference type="SMART" id="SM00647">
    <property type="entry name" value="IBR"/>
    <property type="match status" value="1"/>
</dbReference>
<reference evidence="12 13" key="1">
    <citation type="journal article" date="2024" name="Nat. Commun.">
        <title>Phylogenomics reveals the evolutionary origins of lichenization in chlorophyte algae.</title>
        <authorList>
            <person name="Puginier C."/>
            <person name="Libourel C."/>
            <person name="Otte J."/>
            <person name="Skaloud P."/>
            <person name="Haon M."/>
            <person name="Grisel S."/>
            <person name="Petersen M."/>
            <person name="Berrin J.G."/>
            <person name="Delaux P.M."/>
            <person name="Dal Grande F."/>
            <person name="Keller J."/>
        </authorList>
    </citation>
    <scope>NUCLEOTIDE SEQUENCE [LARGE SCALE GENOMIC DNA]</scope>
    <source>
        <strain evidence="12 13">SAG 2036</strain>
    </source>
</reference>
<dbReference type="Gene3D" id="1.20.120.1750">
    <property type="match status" value="1"/>
</dbReference>
<dbReference type="GO" id="GO:0008270">
    <property type="term" value="F:zinc ion binding"/>
    <property type="evidence" value="ECO:0007669"/>
    <property type="project" value="UniProtKB-KW"/>
</dbReference>
<dbReference type="InterPro" id="IPR044066">
    <property type="entry name" value="TRIAD_supradom"/>
</dbReference>
<evidence type="ECO:0000256" key="10">
    <source>
        <dbReference type="SAM" id="Phobius"/>
    </source>
</evidence>
<keyword evidence="5" id="KW-0677">Repeat</keyword>
<dbReference type="CDD" id="cd22584">
    <property type="entry name" value="Rcat_RBR_unk"/>
    <property type="match status" value="1"/>
</dbReference>
<dbReference type="GO" id="GO:0061630">
    <property type="term" value="F:ubiquitin protein ligase activity"/>
    <property type="evidence" value="ECO:0007669"/>
    <property type="project" value="UniProtKB-EC"/>
</dbReference>
<protein>
    <recommendedName>
        <fullName evidence="2">RBR-type E3 ubiquitin transferase</fullName>
        <ecNumber evidence="2">2.3.2.31</ecNumber>
    </recommendedName>
</protein>
<feature type="compositionally biased region" description="Low complexity" evidence="9">
    <location>
        <begin position="1"/>
        <end position="16"/>
    </location>
</feature>
<evidence type="ECO:0000313" key="13">
    <source>
        <dbReference type="Proteomes" id="UP001465755"/>
    </source>
</evidence>
<keyword evidence="6" id="KW-0863">Zinc-finger</keyword>
<evidence type="ECO:0000256" key="1">
    <source>
        <dbReference type="ARBA" id="ARBA00001798"/>
    </source>
</evidence>
<keyword evidence="10" id="KW-0812">Transmembrane</keyword>
<keyword evidence="3" id="KW-0808">Transferase</keyword>